<keyword evidence="1" id="KW-0472">Membrane</keyword>
<organism evidence="2 3">
    <name type="scientific">Candidatus Enterococcus myersii</name>
    <dbReference type="NCBI Taxonomy" id="2815322"/>
    <lineage>
        <taxon>Bacteria</taxon>
        <taxon>Bacillati</taxon>
        <taxon>Bacillota</taxon>
        <taxon>Bacilli</taxon>
        <taxon>Lactobacillales</taxon>
        <taxon>Enterococcaceae</taxon>
        <taxon>Enterococcus</taxon>
    </lineage>
</organism>
<feature type="transmembrane region" description="Helical" evidence="1">
    <location>
        <begin position="6"/>
        <end position="24"/>
    </location>
</feature>
<comment type="caution">
    <text evidence="2">The sequence shown here is derived from an EMBL/GenBank/DDBJ whole genome shotgun (WGS) entry which is preliminary data.</text>
</comment>
<keyword evidence="3" id="KW-1185">Reference proteome</keyword>
<proteinExistence type="predicted"/>
<evidence type="ECO:0000313" key="3">
    <source>
        <dbReference type="Proteomes" id="UP000664256"/>
    </source>
</evidence>
<sequence>MGIKSVPILVFVYLAFAIAGRFFNSSEKKKALLATIIVRIALFVLALFATFIKDIPELASVFLNADLNYVSPPDLAVLIGIPLLLVDIVDSGFSWSDLKKEK</sequence>
<evidence type="ECO:0000256" key="1">
    <source>
        <dbReference type="SAM" id="Phobius"/>
    </source>
</evidence>
<keyword evidence="1" id="KW-1133">Transmembrane helix</keyword>
<dbReference type="EMBL" id="JAFLVT010000015">
    <property type="protein sequence ID" value="MBO0449949.1"/>
    <property type="molecule type" value="Genomic_DNA"/>
</dbReference>
<name>A0ABS3H918_9ENTE</name>
<dbReference type="RefSeq" id="WP_206904023.1">
    <property type="nucleotide sequence ID" value="NZ_JAFLVT010000015.1"/>
</dbReference>
<protein>
    <submittedName>
        <fullName evidence="2">Uncharacterized protein</fullName>
    </submittedName>
</protein>
<dbReference type="Proteomes" id="UP000664256">
    <property type="component" value="Unassembled WGS sequence"/>
</dbReference>
<keyword evidence="1" id="KW-0812">Transmembrane</keyword>
<accession>A0ABS3H918</accession>
<feature type="transmembrane region" description="Helical" evidence="1">
    <location>
        <begin position="75"/>
        <end position="95"/>
    </location>
</feature>
<reference evidence="2 3" key="1">
    <citation type="submission" date="2021-03" db="EMBL/GenBank/DDBJ databases">
        <title>Enterococcal diversity collection.</title>
        <authorList>
            <person name="Gilmore M.S."/>
            <person name="Schwartzman J."/>
            <person name="Van Tyne D."/>
            <person name="Martin M."/>
            <person name="Earl A.M."/>
            <person name="Manson A.L."/>
            <person name="Straub T."/>
            <person name="Salamzade R."/>
            <person name="Saavedra J."/>
            <person name="Lebreton F."/>
            <person name="Prichula J."/>
            <person name="Schaufler K."/>
            <person name="Gaca A."/>
            <person name="Sgardioli B."/>
            <person name="Wagenaar J."/>
            <person name="Strong T."/>
        </authorList>
    </citation>
    <scope>NUCLEOTIDE SEQUENCE [LARGE SCALE GENOMIC DNA]</scope>
    <source>
        <strain evidence="2 3">MJM12</strain>
    </source>
</reference>
<evidence type="ECO:0000313" key="2">
    <source>
        <dbReference type="EMBL" id="MBO0449949.1"/>
    </source>
</evidence>
<feature type="transmembrane region" description="Helical" evidence="1">
    <location>
        <begin position="31"/>
        <end position="52"/>
    </location>
</feature>
<gene>
    <name evidence="2" type="ORF">JZO76_10495</name>
</gene>